<comment type="similarity">
    <text evidence="2">Belongs to the CRT-like transporter family.</text>
</comment>
<feature type="transmembrane region" description="Helical" evidence="8">
    <location>
        <begin position="73"/>
        <end position="94"/>
    </location>
</feature>
<evidence type="ECO:0000256" key="4">
    <source>
        <dbReference type="ARBA" id="ARBA00022692"/>
    </source>
</evidence>
<keyword evidence="10" id="KW-1185">Reference proteome</keyword>
<dbReference type="EnsemblMetazoa" id="G25820.2">
    <property type="protein sequence ID" value="G25820.2:cds"/>
    <property type="gene ID" value="G25820"/>
</dbReference>
<dbReference type="Pfam" id="PF08627">
    <property type="entry name" value="CRT-like"/>
    <property type="match status" value="1"/>
</dbReference>
<sequence>MNHEETSPLMGKGIGNKSEKEQNGTIKTSGTFRFHGTTRNVILAALNVFSNVTMNVSLPIFAGTMNEIGGDTFVLLLNSCVVIGVIFVLTTLFAKRFIDSSITLKLVSSLKIVFALGLFTALNGILVVFASPPDRTPGYLQGILSTTVIPYTILCRLIFLRKGISAVRTLCTCLVMAGLFITAEPQIFGINTDDDSNTANESTSARILWPLCFALGFLPIGLMNVICEKELKSGEAKSFNFIMWSQFAQIICMVCLFWTDFIPGFGMAGSFSEFSDRYKRGTTCLVSTSSDCKGLVGKSWLFFGGYTFANLFQFLLIEYAEGAVFAAVVQSLVGPTATIFWTFFQFNEKENVFRWHPVFNETTVFTIVGLLLMVPGVMLYNYFSNKEAKEKVKEGNFLYTDPILTVNAKD</sequence>
<evidence type="ECO:0000256" key="7">
    <source>
        <dbReference type="SAM" id="MobiDB-lite"/>
    </source>
</evidence>
<evidence type="ECO:0000256" key="1">
    <source>
        <dbReference type="ARBA" id="ARBA00004141"/>
    </source>
</evidence>
<feature type="transmembrane region" description="Helical" evidence="8">
    <location>
        <begin position="106"/>
        <end position="132"/>
    </location>
</feature>
<dbReference type="OMA" id="AVWTFVY"/>
<organism evidence="9 10">
    <name type="scientific">Magallana gigas</name>
    <name type="common">Pacific oyster</name>
    <name type="synonym">Crassostrea gigas</name>
    <dbReference type="NCBI Taxonomy" id="29159"/>
    <lineage>
        <taxon>Eukaryota</taxon>
        <taxon>Metazoa</taxon>
        <taxon>Spiralia</taxon>
        <taxon>Lophotrochozoa</taxon>
        <taxon>Mollusca</taxon>
        <taxon>Bivalvia</taxon>
        <taxon>Autobranchia</taxon>
        <taxon>Pteriomorphia</taxon>
        <taxon>Ostreida</taxon>
        <taxon>Ostreoidea</taxon>
        <taxon>Ostreidae</taxon>
        <taxon>Magallana</taxon>
    </lineage>
</organism>
<feature type="transmembrane region" description="Helical" evidence="8">
    <location>
        <begin position="41"/>
        <end position="61"/>
    </location>
</feature>
<name>A0A8W8L0C8_MAGGI</name>
<evidence type="ECO:0000256" key="2">
    <source>
        <dbReference type="ARBA" id="ARBA00006690"/>
    </source>
</evidence>
<accession>A0A8W8L0C8</accession>
<protein>
    <submittedName>
        <fullName evidence="9">Uncharacterized protein</fullName>
    </submittedName>
</protein>
<keyword evidence="4 8" id="KW-0812">Transmembrane</keyword>
<feature type="region of interest" description="Disordered" evidence="7">
    <location>
        <begin position="1"/>
        <end position="23"/>
    </location>
</feature>
<evidence type="ECO:0000256" key="8">
    <source>
        <dbReference type="SAM" id="Phobius"/>
    </source>
</evidence>
<comment type="subcellular location">
    <subcellularLocation>
        <location evidence="1">Membrane</location>
        <topology evidence="1">Multi-pass membrane protein</topology>
    </subcellularLocation>
</comment>
<feature type="transmembrane region" description="Helical" evidence="8">
    <location>
        <begin position="138"/>
        <end position="159"/>
    </location>
</feature>
<evidence type="ECO:0000313" key="10">
    <source>
        <dbReference type="Proteomes" id="UP000005408"/>
    </source>
</evidence>
<proteinExistence type="inferred from homology"/>
<evidence type="ECO:0000256" key="5">
    <source>
        <dbReference type="ARBA" id="ARBA00022989"/>
    </source>
</evidence>
<dbReference type="OrthoDB" id="6335830at2759"/>
<dbReference type="PANTHER" id="PTHR31326">
    <property type="entry name" value="PROTEIN CLT2, CHLOROPLASTIC"/>
    <property type="match status" value="1"/>
</dbReference>
<dbReference type="AlphaFoldDB" id="A0A8W8L0C8"/>
<evidence type="ECO:0000256" key="6">
    <source>
        <dbReference type="ARBA" id="ARBA00023136"/>
    </source>
</evidence>
<reference evidence="9" key="1">
    <citation type="submission" date="2022-08" db="UniProtKB">
        <authorList>
            <consortium name="EnsemblMetazoa"/>
        </authorList>
    </citation>
    <scope>IDENTIFICATION</scope>
    <source>
        <strain evidence="9">05x7-T-G4-1.051#20</strain>
    </source>
</reference>
<feature type="transmembrane region" description="Helical" evidence="8">
    <location>
        <begin position="299"/>
        <end position="317"/>
    </location>
</feature>
<dbReference type="InterPro" id="IPR013936">
    <property type="entry name" value="CRT-like"/>
</dbReference>
<feature type="transmembrane region" description="Helical" evidence="8">
    <location>
        <begin position="207"/>
        <end position="227"/>
    </location>
</feature>
<feature type="transmembrane region" description="Helical" evidence="8">
    <location>
        <begin position="166"/>
        <end position="187"/>
    </location>
</feature>
<evidence type="ECO:0000313" key="9">
    <source>
        <dbReference type="EnsemblMetazoa" id="G25820.2:cds"/>
    </source>
</evidence>
<dbReference type="GO" id="GO:0016020">
    <property type="term" value="C:membrane"/>
    <property type="evidence" value="ECO:0007669"/>
    <property type="project" value="UniProtKB-SubCell"/>
</dbReference>
<keyword evidence="3" id="KW-0813">Transport</keyword>
<dbReference type="EnsemblMetazoa" id="G25820.1">
    <property type="protein sequence ID" value="G25820.1:cds"/>
    <property type="gene ID" value="G25820"/>
</dbReference>
<dbReference type="Proteomes" id="UP000005408">
    <property type="component" value="Unassembled WGS sequence"/>
</dbReference>
<evidence type="ECO:0000256" key="3">
    <source>
        <dbReference type="ARBA" id="ARBA00022448"/>
    </source>
</evidence>
<keyword evidence="5 8" id="KW-1133">Transmembrane helix</keyword>
<feature type="transmembrane region" description="Helical" evidence="8">
    <location>
        <begin position="239"/>
        <end position="259"/>
    </location>
</feature>
<dbReference type="PANTHER" id="PTHR31326:SF1">
    <property type="entry name" value="PROTEIN CLT2, CHLOROPLASTIC"/>
    <property type="match status" value="1"/>
</dbReference>
<keyword evidence="6 8" id="KW-0472">Membrane</keyword>
<feature type="transmembrane region" description="Helical" evidence="8">
    <location>
        <begin position="324"/>
        <end position="344"/>
    </location>
</feature>
<feature type="transmembrane region" description="Helical" evidence="8">
    <location>
        <begin position="364"/>
        <end position="383"/>
    </location>
</feature>